<organism evidence="9 10">
    <name type="scientific">Tilletia walkeri</name>
    <dbReference type="NCBI Taxonomy" id="117179"/>
    <lineage>
        <taxon>Eukaryota</taxon>
        <taxon>Fungi</taxon>
        <taxon>Dikarya</taxon>
        <taxon>Basidiomycota</taxon>
        <taxon>Ustilaginomycotina</taxon>
        <taxon>Exobasidiomycetes</taxon>
        <taxon>Tilletiales</taxon>
        <taxon>Tilletiaceae</taxon>
        <taxon>Tilletia</taxon>
    </lineage>
</organism>
<dbReference type="InterPro" id="IPR043502">
    <property type="entry name" value="DNA/RNA_pol_sf"/>
</dbReference>
<evidence type="ECO:0000256" key="7">
    <source>
        <dbReference type="ARBA" id="ARBA00022918"/>
    </source>
</evidence>
<keyword evidence="1" id="KW-0808">Transferase</keyword>
<keyword evidence="10" id="KW-1185">Reference proteome</keyword>
<dbReference type="GO" id="GO:0015074">
    <property type="term" value="P:DNA integration"/>
    <property type="evidence" value="ECO:0007669"/>
    <property type="project" value="InterPro"/>
</dbReference>
<reference evidence="9" key="2">
    <citation type="journal article" date="2019" name="IMA Fungus">
        <title>Genome sequencing and comparison of five Tilletia species to identify candidate genes for the detection of regulated species infecting wheat.</title>
        <authorList>
            <person name="Nguyen H.D.T."/>
            <person name="Sultana T."/>
            <person name="Kesanakurti P."/>
            <person name="Hambleton S."/>
        </authorList>
    </citation>
    <scope>NUCLEOTIDE SEQUENCE</scope>
    <source>
        <strain evidence="9">DAOMC 236422</strain>
    </source>
</reference>
<dbReference type="Gene3D" id="1.10.340.70">
    <property type="match status" value="1"/>
</dbReference>
<keyword evidence="7" id="KW-0695">RNA-directed DNA polymerase</keyword>
<dbReference type="PANTHER" id="PTHR37984:SF5">
    <property type="entry name" value="PROTEIN NYNRIN-LIKE"/>
    <property type="match status" value="1"/>
</dbReference>
<evidence type="ECO:0000256" key="4">
    <source>
        <dbReference type="ARBA" id="ARBA00022759"/>
    </source>
</evidence>
<dbReference type="SUPFAM" id="SSF56672">
    <property type="entry name" value="DNA/RNA polymerases"/>
    <property type="match status" value="1"/>
</dbReference>
<protein>
    <recommendedName>
        <fullName evidence="8">Integrase catalytic domain-containing protein</fullName>
    </recommendedName>
</protein>
<dbReference type="InterPro" id="IPR012337">
    <property type="entry name" value="RNaseH-like_sf"/>
</dbReference>
<evidence type="ECO:0000313" key="9">
    <source>
        <dbReference type="EMBL" id="KAE8257519.1"/>
    </source>
</evidence>
<evidence type="ECO:0000256" key="2">
    <source>
        <dbReference type="ARBA" id="ARBA00022695"/>
    </source>
</evidence>
<dbReference type="SUPFAM" id="SSF53098">
    <property type="entry name" value="Ribonuclease H-like"/>
    <property type="match status" value="1"/>
</dbReference>
<accession>A0A8X7N149</accession>
<dbReference type="Gene3D" id="3.30.420.10">
    <property type="entry name" value="Ribonuclease H-like superfamily/Ribonuclease H"/>
    <property type="match status" value="1"/>
</dbReference>
<name>A0A8X7N149_9BASI</name>
<evidence type="ECO:0000259" key="8">
    <source>
        <dbReference type="PROSITE" id="PS50994"/>
    </source>
</evidence>
<proteinExistence type="predicted"/>
<evidence type="ECO:0000256" key="3">
    <source>
        <dbReference type="ARBA" id="ARBA00022722"/>
    </source>
</evidence>
<dbReference type="InterPro" id="IPR001584">
    <property type="entry name" value="Integrase_cat-core"/>
</dbReference>
<keyword evidence="2" id="KW-0548">Nucleotidyltransferase</keyword>
<sequence length="291" mass="33107">MQKDAQDVLHPVAFDGRKLNTAELNYPVHEKELLGVRYALQVWRQYININRHCRHGSRKFEIPAVCRLPRSRPNAWRDVLAALGYPPPFLAALNDEPEEIPYLPDYLVSGYLPLVIPGHTLERVRREASAYRVDDNNTLFRIVGDTRLAPYVEPIYRGFLMSKLHTGQSQLGASGLWGLLKSRGWWPSMKSDLRRFCASCGVCQVSSRPQPNQEREYAVVVADTAIQPFERWGVDLIGKLPSTRDGSRWIVTAVDYATGWPLARALPDAKAKRIAEFIHDEIFLNFGAPRD</sequence>
<keyword evidence="3" id="KW-0540">Nuclease</keyword>
<feature type="domain" description="Integrase catalytic" evidence="8">
    <location>
        <begin position="224"/>
        <end position="291"/>
    </location>
</feature>
<evidence type="ECO:0000256" key="6">
    <source>
        <dbReference type="ARBA" id="ARBA00022884"/>
    </source>
</evidence>
<evidence type="ECO:0000313" key="10">
    <source>
        <dbReference type="Proteomes" id="UP000078113"/>
    </source>
</evidence>
<dbReference type="GO" id="GO:0003964">
    <property type="term" value="F:RNA-directed DNA polymerase activity"/>
    <property type="evidence" value="ECO:0007669"/>
    <property type="project" value="UniProtKB-KW"/>
</dbReference>
<dbReference type="Pfam" id="PF17917">
    <property type="entry name" value="RT_RNaseH"/>
    <property type="match status" value="1"/>
</dbReference>
<dbReference type="AlphaFoldDB" id="A0A8X7N149"/>
<dbReference type="EMBL" id="LWDG02001380">
    <property type="protein sequence ID" value="KAE8257519.1"/>
    <property type="molecule type" value="Genomic_DNA"/>
</dbReference>
<dbReference type="InterPro" id="IPR041373">
    <property type="entry name" value="RT_RNaseH"/>
</dbReference>
<comment type="caution">
    <text evidence="9">The sequence shown here is derived from an EMBL/GenBank/DDBJ whole genome shotgun (WGS) entry which is preliminary data.</text>
</comment>
<dbReference type="InterPro" id="IPR050951">
    <property type="entry name" value="Retrovirus_Pol_polyprotein"/>
</dbReference>
<reference evidence="9" key="1">
    <citation type="submission" date="2016-04" db="EMBL/GenBank/DDBJ databases">
        <authorList>
            <person name="Nguyen H.D."/>
            <person name="Samba Siva P."/>
            <person name="Cullis J."/>
            <person name="Levesque C.A."/>
            <person name="Hambleton S."/>
        </authorList>
    </citation>
    <scope>NUCLEOTIDE SEQUENCE</scope>
    <source>
        <strain evidence="9">DAOMC 236422</strain>
    </source>
</reference>
<dbReference type="InterPro" id="IPR041588">
    <property type="entry name" value="Integrase_H2C2"/>
</dbReference>
<dbReference type="GO" id="GO:0004519">
    <property type="term" value="F:endonuclease activity"/>
    <property type="evidence" value="ECO:0007669"/>
    <property type="project" value="UniProtKB-KW"/>
</dbReference>
<dbReference type="GO" id="GO:0005634">
    <property type="term" value="C:nucleus"/>
    <property type="evidence" value="ECO:0007669"/>
    <property type="project" value="UniProtKB-ARBA"/>
</dbReference>
<dbReference type="Pfam" id="PF17921">
    <property type="entry name" value="Integrase_H2C2"/>
    <property type="match status" value="1"/>
</dbReference>
<evidence type="ECO:0000256" key="1">
    <source>
        <dbReference type="ARBA" id="ARBA00022679"/>
    </source>
</evidence>
<evidence type="ECO:0000256" key="5">
    <source>
        <dbReference type="ARBA" id="ARBA00022801"/>
    </source>
</evidence>
<dbReference type="GO" id="GO:0016787">
    <property type="term" value="F:hydrolase activity"/>
    <property type="evidence" value="ECO:0007669"/>
    <property type="project" value="UniProtKB-KW"/>
</dbReference>
<feature type="non-terminal residue" evidence="9">
    <location>
        <position position="1"/>
    </location>
</feature>
<dbReference type="GO" id="GO:0003723">
    <property type="term" value="F:RNA binding"/>
    <property type="evidence" value="ECO:0007669"/>
    <property type="project" value="UniProtKB-KW"/>
</dbReference>
<keyword evidence="5" id="KW-0378">Hydrolase</keyword>
<gene>
    <name evidence="9" type="ORF">A4X09_0g7894</name>
</gene>
<keyword evidence="6" id="KW-0694">RNA-binding</keyword>
<keyword evidence="4" id="KW-0255">Endonuclease</keyword>
<dbReference type="Proteomes" id="UP000078113">
    <property type="component" value="Unassembled WGS sequence"/>
</dbReference>
<dbReference type="InterPro" id="IPR036397">
    <property type="entry name" value="RNaseH_sf"/>
</dbReference>
<dbReference type="PROSITE" id="PS50994">
    <property type="entry name" value="INTEGRASE"/>
    <property type="match status" value="1"/>
</dbReference>
<dbReference type="PANTHER" id="PTHR37984">
    <property type="entry name" value="PROTEIN CBG26694"/>
    <property type="match status" value="1"/>
</dbReference>